<dbReference type="Proteomes" id="UP000824049">
    <property type="component" value="Unassembled WGS sequence"/>
</dbReference>
<feature type="transmembrane region" description="Helical" evidence="1">
    <location>
        <begin position="87"/>
        <end position="112"/>
    </location>
</feature>
<feature type="transmembrane region" description="Helical" evidence="1">
    <location>
        <begin position="119"/>
        <end position="139"/>
    </location>
</feature>
<dbReference type="EMBL" id="DXBR01000120">
    <property type="protein sequence ID" value="HIZ40827.1"/>
    <property type="molecule type" value="Genomic_DNA"/>
</dbReference>
<reference evidence="2" key="1">
    <citation type="journal article" date="2021" name="PeerJ">
        <title>Extensive microbial diversity within the chicken gut microbiome revealed by metagenomics and culture.</title>
        <authorList>
            <person name="Gilroy R."/>
            <person name="Ravi A."/>
            <person name="Getino M."/>
            <person name="Pursley I."/>
            <person name="Horton D.L."/>
            <person name="Alikhan N.F."/>
            <person name="Baker D."/>
            <person name="Gharbi K."/>
            <person name="Hall N."/>
            <person name="Watson M."/>
            <person name="Adriaenssens E.M."/>
            <person name="Foster-Nyarko E."/>
            <person name="Jarju S."/>
            <person name="Secka A."/>
            <person name="Antonio M."/>
            <person name="Oren A."/>
            <person name="Chaudhuri R.R."/>
            <person name="La Ragione R."/>
            <person name="Hildebrand F."/>
            <person name="Pallen M.J."/>
        </authorList>
    </citation>
    <scope>NUCLEOTIDE SEQUENCE</scope>
    <source>
        <strain evidence="2">CHK179-28034</strain>
    </source>
</reference>
<proteinExistence type="predicted"/>
<keyword evidence="1" id="KW-1133">Transmembrane helix</keyword>
<dbReference type="Pfam" id="PF13346">
    <property type="entry name" value="ABC2_membrane_5"/>
    <property type="match status" value="1"/>
</dbReference>
<keyword evidence="1" id="KW-0472">Membrane</keyword>
<feature type="transmembrane region" description="Helical" evidence="1">
    <location>
        <begin position="21"/>
        <end position="48"/>
    </location>
</feature>
<keyword evidence="1" id="KW-0812">Transmembrane</keyword>
<accession>A0A9D2ENP3</accession>
<name>A0A9D2ENP3_9FIRM</name>
<reference evidence="2" key="2">
    <citation type="submission" date="2021-04" db="EMBL/GenBank/DDBJ databases">
        <authorList>
            <person name="Gilroy R."/>
        </authorList>
    </citation>
    <scope>NUCLEOTIDE SEQUENCE</scope>
    <source>
        <strain evidence="2">CHK179-28034</strain>
    </source>
</reference>
<gene>
    <name evidence="2" type="ORF">H9968_13095</name>
</gene>
<protein>
    <submittedName>
        <fullName evidence="2">ABC-2 transporter permease</fullName>
    </submittedName>
</protein>
<dbReference type="InterPro" id="IPR025699">
    <property type="entry name" value="ABC2_memb-like"/>
</dbReference>
<evidence type="ECO:0000313" key="2">
    <source>
        <dbReference type="EMBL" id="HIZ40827.1"/>
    </source>
</evidence>
<evidence type="ECO:0000256" key="1">
    <source>
        <dbReference type="SAM" id="Phobius"/>
    </source>
</evidence>
<sequence>MKGLLMKDFLTIKKKYGMFRVWMDLGIVVILMLILRGAAALYISLLLIPLEAASMLITVINCDEQWKWGKYAVALPVSKKQIVGSRYAFAAAAAAAGFCLALLVNTVTYFCFPSYRFGFYLFLSAVSFCVVLLFQSFILPSNYLLGVNAGFAVMFILIIILIGLGLWSRLTGNAVMGFVVNHFDLSMVVGFAGVIFLFAASYGVSTVFFERKYA</sequence>
<dbReference type="AlphaFoldDB" id="A0A9D2ENP3"/>
<organism evidence="2 3">
    <name type="scientific">Candidatus Anaerobutyricum stercoris</name>
    <dbReference type="NCBI Taxonomy" id="2838457"/>
    <lineage>
        <taxon>Bacteria</taxon>
        <taxon>Bacillati</taxon>
        <taxon>Bacillota</taxon>
        <taxon>Clostridia</taxon>
        <taxon>Lachnospirales</taxon>
        <taxon>Lachnospiraceae</taxon>
        <taxon>Anaerobutyricum</taxon>
    </lineage>
</organism>
<feature type="transmembrane region" description="Helical" evidence="1">
    <location>
        <begin position="145"/>
        <end position="167"/>
    </location>
</feature>
<feature type="transmembrane region" description="Helical" evidence="1">
    <location>
        <begin position="188"/>
        <end position="209"/>
    </location>
</feature>
<evidence type="ECO:0000313" key="3">
    <source>
        <dbReference type="Proteomes" id="UP000824049"/>
    </source>
</evidence>
<comment type="caution">
    <text evidence="2">The sequence shown here is derived from an EMBL/GenBank/DDBJ whole genome shotgun (WGS) entry which is preliminary data.</text>
</comment>